<dbReference type="InterPro" id="IPR038765">
    <property type="entry name" value="Papain-like_cys_pep_sf"/>
</dbReference>
<evidence type="ECO:0000256" key="5">
    <source>
        <dbReference type="ARBA" id="ARBA00022670"/>
    </source>
</evidence>
<dbReference type="Pfam" id="PF03416">
    <property type="entry name" value="Peptidase_C54"/>
    <property type="match status" value="1"/>
</dbReference>
<evidence type="ECO:0000256" key="3">
    <source>
        <dbReference type="ARBA" id="ARBA00022448"/>
    </source>
</evidence>
<evidence type="ECO:0000313" key="14">
    <source>
        <dbReference type="Proteomes" id="UP001626550"/>
    </source>
</evidence>
<dbReference type="SUPFAM" id="SSF54001">
    <property type="entry name" value="Cysteine proteinases"/>
    <property type="match status" value="1"/>
</dbReference>
<evidence type="ECO:0000313" key="13">
    <source>
        <dbReference type="EMBL" id="KAL3308516.1"/>
    </source>
</evidence>
<keyword evidence="9 11" id="KW-0072">Autophagy</keyword>
<evidence type="ECO:0000256" key="1">
    <source>
        <dbReference type="ARBA" id="ARBA00004496"/>
    </source>
</evidence>
<keyword evidence="8 11" id="KW-0653">Protein transport</keyword>
<evidence type="ECO:0000256" key="9">
    <source>
        <dbReference type="ARBA" id="ARBA00023006"/>
    </source>
</evidence>
<dbReference type="PANTHER" id="PTHR22624">
    <property type="entry name" value="CYSTEINE PROTEASE ATG4"/>
    <property type="match status" value="1"/>
</dbReference>
<accession>A0ABD2PPZ1</accession>
<keyword evidence="4 11" id="KW-0963">Cytoplasm</keyword>
<organism evidence="13 14">
    <name type="scientific">Cichlidogyrus casuarinus</name>
    <dbReference type="NCBI Taxonomy" id="1844966"/>
    <lineage>
        <taxon>Eukaryota</taxon>
        <taxon>Metazoa</taxon>
        <taxon>Spiralia</taxon>
        <taxon>Lophotrochozoa</taxon>
        <taxon>Platyhelminthes</taxon>
        <taxon>Monogenea</taxon>
        <taxon>Monopisthocotylea</taxon>
        <taxon>Dactylogyridea</taxon>
        <taxon>Ancyrocephalidae</taxon>
        <taxon>Cichlidogyrus</taxon>
    </lineage>
</organism>
<keyword evidence="14" id="KW-1185">Reference proteome</keyword>
<evidence type="ECO:0000256" key="7">
    <source>
        <dbReference type="ARBA" id="ARBA00022807"/>
    </source>
</evidence>
<comment type="similarity">
    <text evidence="2 11">Belongs to the peptidase C54 family.</text>
</comment>
<dbReference type="GO" id="GO:0015031">
    <property type="term" value="P:protein transport"/>
    <property type="evidence" value="ECO:0007669"/>
    <property type="project" value="UniProtKB-KW"/>
</dbReference>
<evidence type="ECO:0000256" key="6">
    <source>
        <dbReference type="ARBA" id="ARBA00022801"/>
    </source>
</evidence>
<keyword evidence="3" id="KW-0813">Transport</keyword>
<dbReference type="GO" id="GO:0006914">
    <property type="term" value="P:autophagy"/>
    <property type="evidence" value="ECO:0007669"/>
    <property type="project" value="UniProtKB-KW"/>
</dbReference>
<comment type="subcellular location">
    <subcellularLocation>
        <location evidence="1 11">Cytoplasm</location>
    </subcellularLocation>
</comment>
<dbReference type="GO" id="GO:0006508">
    <property type="term" value="P:proteolysis"/>
    <property type="evidence" value="ECO:0007669"/>
    <property type="project" value="UniProtKB-KW"/>
</dbReference>
<reference evidence="13 14" key="1">
    <citation type="submission" date="2024-11" db="EMBL/GenBank/DDBJ databases">
        <title>Adaptive evolution of stress response genes in parasites aligns with host niche diversity.</title>
        <authorList>
            <person name="Hahn C."/>
            <person name="Resl P."/>
        </authorList>
    </citation>
    <scope>NUCLEOTIDE SEQUENCE [LARGE SCALE GENOMIC DNA]</scope>
    <source>
        <strain evidence="13">EGGRZ-B1_66</strain>
        <tissue evidence="13">Body</tissue>
    </source>
</reference>
<proteinExistence type="inferred from homology"/>
<evidence type="ECO:0000256" key="4">
    <source>
        <dbReference type="ARBA" id="ARBA00022490"/>
    </source>
</evidence>
<evidence type="ECO:0000256" key="10">
    <source>
        <dbReference type="ARBA" id="ARBA00029362"/>
    </source>
</evidence>
<comment type="function">
    <text evidence="11">Cysteine protease that plays a key role in autophagy by mediating both proteolytic activation and delipidation of ATG8 family proteins.</text>
</comment>
<name>A0ABD2PPZ1_9PLAT</name>
<evidence type="ECO:0000256" key="8">
    <source>
        <dbReference type="ARBA" id="ARBA00022927"/>
    </source>
</evidence>
<keyword evidence="5 11" id="KW-0645">Protease</keyword>
<dbReference type="AlphaFoldDB" id="A0ABD2PPZ1"/>
<evidence type="ECO:0000259" key="12">
    <source>
        <dbReference type="Pfam" id="PF03416"/>
    </source>
</evidence>
<dbReference type="Proteomes" id="UP001626550">
    <property type="component" value="Unassembled WGS sequence"/>
</dbReference>
<evidence type="ECO:0000256" key="2">
    <source>
        <dbReference type="ARBA" id="ARBA00010958"/>
    </source>
</evidence>
<dbReference type="InterPro" id="IPR005078">
    <property type="entry name" value="Peptidase_C54"/>
</dbReference>
<protein>
    <recommendedName>
        <fullName evidence="11">Cysteine protease</fullName>
        <ecNumber evidence="11">3.4.22.-</ecNumber>
    </recommendedName>
</protein>
<comment type="catalytic activity">
    <reaction evidence="10">
        <text>[protein]-C-terminal L-amino acid-glycyl-phosphatidylethanolamide + H2O = [protein]-C-terminal L-amino acid-glycine + a 1,2-diacyl-sn-glycero-3-phosphoethanolamine</text>
        <dbReference type="Rhea" id="RHEA:67548"/>
        <dbReference type="Rhea" id="RHEA-COMP:17323"/>
        <dbReference type="Rhea" id="RHEA-COMP:17324"/>
        <dbReference type="ChEBI" id="CHEBI:15377"/>
        <dbReference type="ChEBI" id="CHEBI:64612"/>
        <dbReference type="ChEBI" id="CHEBI:172940"/>
        <dbReference type="ChEBI" id="CHEBI:172941"/>
    </reaction>
    <physiologicalReaction direction="left-to-right" evidence="10">
        <dbReference type="Rhea" id="RHEA:67549"/>
    </physiologicalReaction>
</comment>
<feature type="domain" description="Peptidase C54 catalytic" evidence="12">
    <location>
        <begin position="3"/>
        <end position="230"/>
    </location>
</feature>
<gene>
    <name evidence="13" type="primary">ATG4C</name>
    <name evidence="13" type="ORF">Ciccas_012953</name>
</gene>
<dbReference type="EC" id="3.4.22.-" evidence="11"/>
<dbReference type="EMBL" id="JBJKFK010005110">
    <property type="protein sequence ID" value="KAL3308516.1"/>
    <property type="molecule type" value="Genomic_DNA"/>
</dbReference>
<evidence type="ECO:0000256" key="11">
    <source>
        <dbReference type="RuleBase" id="RU363115"/>
    </source>
</evidence>
<sequence>MLVLRLFADQNSRCSPFSLHNILEAGEKPPGHWFGPASICKPIITLLSSGRKNHFILDNLEVYLALDRVICYKEMHALLGRTPETACSMRCQGHFCTLHTGKADPRDGKSFRQRPANRAMLLLIPVMLGSAKSIDISQLSTLFDFVKESAFVGILGGEPRRSIYICGLQDDKIIYLDPHLSQEFVDMSCDQFSAESYYSKIPKTLPAKKLDPSMTVGLYCKDSNELDDLCLRIKNGPMGQIVQSCCNSNLAQQESLSETTFSDTSSFSELEL</sequence>
<keyword evidence="7" id="KW-0788">Thiol protease</keyword>
<dbReference type="InterPro" id="IPR046792">
    <property type="entry name" value="Peptidase_C54_cat"/>
</dbReference>
<dbReference type="GO" id="GO:0005737">
    <property type="term" value="C:cytoplasm"/>
    <property type="evidence" value="ECO:0007669"/>
    <property type="project" value="UniProtKB-SubCell"/>
</dbReference>
<keyword evidence="6 11" id="KW-0378">Hydrolase</keyword>
<dbReference type="PANTHER" id="PTHR22624:SF49">
    <property type="entry name" value="CYSTEINE PROTEASE"/>
    <property type="match status" value="1"/>
</dbReference>
<comment type="caution">
    <text evidence="13">The sequence shown here is derived from an EMBL/GenBank/DDBJ whole genome shotgun (WGS) entry which is preliminary data.</text>
</comment>
<dbReference type="GO" id="GO:0008234">
    <property type="term" value="F:cysteine-type peptidase activity"/>
    <property type="evidence" value="ECO:0007669"/>
    <property type="project" value="UniProtKB-KW"/>
</dbReference>